<dbReference type="Proteomes" id="UP001162030">
    <property type="component" value="Chromosome"/>
</dbReference>
<proteinExistence type="predicted"/>
<accession>A0ABM9HWM5</accession>
<dbReference type="EMBL" id="OX458333">
    <property type="protein sequence ID" value="CAI8735120.1"/>
    <property type="molecule type" value="Genomic_DNA"/>
</dbReference>
<name>A0ABM9HWM5_9GAMM</name>
<sequence>MRHCALFSSQLRFFEFKETFQQTLNTGRTSVKNTVKSRATKNILKNNRIRIAKLFDIREMTKYYGKSLICIKNVIDDFVPAALRRYCNIFYTYFDELATLIISRQ</sequence>
<gene>
    <name evidence="1" type="ORF">MSZNOR_0356</name>
</gene>
<evidence type="ECO:0000313" key="1">
    <source>
        <dbReference type="EMBL" id="CAI8735120.1"/>
    </source>
</evidence>
<reference evidence="1 2" key="1">
    <citation type="submission" date="2023-03" db="EMBL/GenBank/DDBJ databases">
        <authorList>
            <person name="Pearce D."/>
        </authorList>
    </citation>
    <scope>NUCLEOTIDE SEQUENCE [LARGE SCALE GENOMIC DNA]</scope>
    <source>
        <strain evidence="1">Msz</strain>
    </source>
</reference>
<evidence type="ECO:0000313" key="2">
    <source>
        <dbReference type="Proteomes" id="UP001162030"/>
    </source>
</evidence>
<protein>
    <submittedName>
        <fullName evidence="1">Uncharacterized protein</fullName>
    </submittedName>
</protein>
<organism evidence="1 2">
    <name type="scientific">Methylocaldum szegediense</name>
    <dbReference type="NCBI Taxonomy" id="73780"/>
    <lineage>
        <taxon>Bacteria</taxon>
        <taxon>Pseudomonadati</taxon>
        <taxon>Pseudomonadota</taxon>
        <taxon>Gammaproteobacteria</taxon>
        <taxon>Methylococcales</taxon>
        <taxon>Methylococcaceae</taxon>
        <taxon>Methylocaldum</taxon>
    </lineage>
</organism>
<keyword evidence="2" id="KW-1185">Reference proteome</keyword>